<gene>
    <name evidence="2" type="ORF">UFOPK2786_00915</name>
</gene>
<dbReference type="AlphaFoldDB" id="A0A6J6T9T8"/>
<evidence type="ECO:0000313" key="2">
    <source>
        <dbReference type="EMBL" id="CAB4743614.1"/>
    </source>
</evidence>
<feature type="region of interest" description="Disordered" evidence="1">
    <location>
        <begin position="1"/>
        <end position="50"/>
    </location>
</feature>
<name>A0A6J6T9T8_9ZZZZ</name>
<reference evidence="2" key="1">
    <citation type="submission" date="2020-05" db="EMBL/GenBank/DDBJ databases">
        <authorList>
            <person name="Chiriac C."/>
            <person name="Salcher M."/>
            <person name="Ghai R."/>
            <person name="Kavagutti S V."/>
        </authorList>
    </citation>
    <scope>NUCLEOTIDE SEQUENCE</scope>
</reference>
<accession>A0A6J6T9T8</accession>
<evidence type="ECO:0000256" key="1">
    <source>
        <dbReference type="SAM" id="MobiDB-lite"/>
    </source>
</evidence>
<sequence>MPGRSPMRATGSDSPRIAARRSAAPESDSAHATANRAETPLRWSTAGDSRTWRVKRATTSSKCCGTTAGIAASWRSSVTSSDTSSG</sequence>
<proteinExistence type="predicted"/>
<protein>
    <submittedName>
        <fullName evidence="2">Unannotated protein</fullName>
    </submittedName>
</protein>
<dbReference type="EMBL" id="CAEZYW010000129">
    <property type="protein sequence ID" value="CAB4743614.1"/>
    <property type="molecule type" value="Genomic_DNA"/>
</dbReference>
<organism evidence="2">
    <name type="scientific">freshwater metagenome</name>
    <dbReference type="NCBI Taxonomy" id="449393"/>
    <lineage>
        <taxon>unclassified sequences</taxon>
        <taxon>metagenomes</taxon>
        <taxon>ecological metagenomes</taxon>
    </lineage>
</organism>
<feature type="compositionally biased region" description="Low complexity" evidence="1">
    <location>
        <begin position="12"/>
        <end position="27"/>
    </location>
</feature>